<dbReference type="Gene3D" id="1.10.3290.10">
    <property type="entry name" value="Fido-like domain"/>
    <property type="match status" value="1"/>
</dbReference>
<sequence>MGFDYFLNNKSLNKINRKLENNIFKTPLPYSLKSKFNYNFIDKISKDRFLSYYTKAFYDVFLESSVEKKLKTYELALLVMNETKTDLDFLSVLKIFRDIKKGKTPTNYLERLIFNIIYAYEYIKKPKVLINEENLEMLISILLVGLEYDLDLKINYYRTPKTKTLISNVLSNQLISKELENLLDYLKFLQANNLCTYSQTYLIFSTLVLISPFQKYNLIFATLLSQWISFQYNNSYKLVIPICHFLKNQNEYMYELENLLNNDFNADKLINLFNIDYLKNINMYNHASCIYKWVKKDKKRLFIFEDDLSFFVLILILQNTKNLSFNNIKSLLTINKIKLFTDEQIKNTLANLIASQVLKTTNTSVVKYVLVDKYLEKSKYLVNMKGLYNGL</sequence>
<dbReference type="Proteomes" id="UP000033624">
    <property type="component" value="Unassembled WGS sequence"/>
</dbReference>
<evidence type="ECO:0008006" key="3">
    <source>
        <dbReference type="Google" id="ProtNLM"/>
    </source>
</evidence>
<accession>A0AAE2EIA2</accession>
<dbReference type="KEGG" id="mmyi:mycmycITA_01063"/>
<dbReference type="AlphaFoldDB" id="A0AAE2EIA2"/>
<comment type="caution">
    <text evidence="1">The sequence shown here is derived from an EMBL/GenBank/DDBJ whole genome shotgun (WGS) entry which is preliminary data.</text>
</comment>
<evidence type="ECO:0000313" key="2">
    <source>
        <dbReference type="Proteomes" id="UP000033624"/>
    </source>
</evidence>
<gene>
    <name evidence="1" type="ORF">TS59_1124</name>
</gene>
<protein>
    <recommendedName>
        <fullName evidence="3">Fido domain-containing protein</fullName>
    </recommendedName>
</protein>
<evidence type="ECO:0000313" key="1">
    <source>
        <dbReference type="EMBL" id="KJQ46108.1"/>
    </source>
</evidence>
<proteinExistence type="predicted"/>
<dbReference type="EMBL" id="LAEW01000001">
    <property type="protein sequence ID" value="KJQ46108.1"/>
    <property type="molecule type" value="Genomic_DNA"/>
</dbReference>
<organism evidence="1 2">
    <name type="scientific">Mycoplasma mycoides subsp. mycoides</name>
    <dbReference type="NCBI Taxonomy" id="2103"/>
    <lineage>
        <taxon>Bacteria</taxon>
        <taxon>Bacillati</taxon>
        <taxon>Mycoplasmatota</taxon>
        <taxon>Mollicutes</taxon>
        <taxon>Mycoplasmataceae</taxon>
        <taxon>Mycoplasma</taxon>
    </lineage>
</organism>
<dbReference type="InterPro" id="IPR036597">
    <property type="entry name" value="Fido-like_dom_sf"/>
</dbReference>
<reference evidence="1 2" key="1">
    <citation type="submission" date="2015-02" db="EMBL/GenBank/DDBJ databases">
        <title>Mycoplasma mycoides subsp. mycoides strain:B237 Genome sequencing.</title>
        <authorList>
            <person name="Fischer A."/>
            <person name="Santana-Cruz I."/>
            <person name="Schieck E."/>
            <person name="Gourle H."/>
            <person name="Lambert M."/>
            <person name="Nadendla S."/>
            <person name="Miller R.A."/>
            <person name="Weber J."/>
            <person name="Bongcam-Rudloff E."/>
            <person name="Vashee S."/>
            <person name="Frey J."/>
            <person name="Jores J."/>
        </authorList>
    </citation>
    <scope>NUCLEOTIDE SEQUENCE [LARGE SCALE GENOMIC DNA]</scope>
    <source>
        <strain evidence="1 2">B237</strain>
    </source>
</reference>
<name>A0AAE2EIA2_MYCMY</name>
<dbReference type="RefSeq" id="WP_015545323.1">
    <property type="nucleotide sequence ID" value="NZ_CP010267.1"/>
</dbReference>